<accession>A0A918PNB3</accession>
<dbReference type="Gene3D" id="1.10.288.10">
    <property type="entry name" value="Cobalamin-dependent Methionine Synthase, domain 2"/>
    <property type="match status" value="1"/>
</dbReference>
<dbReference type="PROSITE" id="PS50972">
    <property type="entry name" value="PTERIN_BINDING"/>
    <property type="match status" value="1"/>
</dbReference>
<dbReference type="GO" id="GO:0008705">
    <property type="term" value="F:methionine synthase activity"/>
    <property type="evidence" value="ECO:0007669"/>
    <property type="project" value="UniProtKB-UniRule"/>
</dbReference>
<dbReference type="Pfam" id="PF02607">
    <property type="entry name" value="B12-binding_2"/>
    <property type="match status" value="1"/>
</dbReference>
<dbReference type="RefSeq" id="WP_018474152.1">
    <property type="nucleotide sequence ID" value="NZ_BMWX01000001.1"/>
</dbReference>
<dbReference type="PROSITE" id="PS51332">
    <property type="entry name" value="B12_BINDING"/>
    <property type="match status" value="1"/>
</dbReference>
<dbReference type="Gene3D" id="3.40.50.280">
    <property type="entry name" value="Cobalamin-binding domain"/>
    <property type="match status" value="1"/>
</dbReference>
<evidence type="ECO:0000259" key="17">
    <source>
        <dbReference type="PROSITE" id="PS51337"/>
    </source>
</evidence>
<dbReference type="InterPro" id="IPR036594">
    <property type="entry name" value="Meth_synthase_dom"/>
</dbReference>
<keyword evidence="2 10" id="KW-0489">Methyltransferase</keyword>
<dbReference type="Proteomes" id="UP000619457">
    <property type="component" value="Unassembled WGS sequence"/>
</dbReference>
<dbReference type="EC" id="2.1.1.13" evidence="9 10"/>
<dbReference type="InterPro" id="IPR033706">
    <property type="entry name" value="Met_synthase_B12-bd"/>
</dbReference>
<comment type="catalytic activity">
    <reaction evidence="10">
        <text>(6S)-5-methyl-5,6,7,8-tetrahydrofolate + L-homocysteine = (6S)-5,6,7,8-tetrahydrofolate + L-methionine</text>
        <dbReference type="Rhea" id="RHEA:11172"/>
        <dbReference type="ChEBI" id="CHEBI:18608"/>
        <dbReference type="ChEBI" id="CHEBI:57453"/>
        <dbReference type="ChEBI" id="CHEBI:57844"/>
        <dbReference type="ChEBI" id="CHEBI:58199"/>
        <dbReference type="EC" id="2.1.1.13"/>
    </reaction>
</comment>
<dbReference type="InterPro" id="IPR003759">
    <property type="entry name" value="Cbl-bd_cap"/>
</dbReference>
<dbReference type="GO" id="GO:0008270">
    <property type="term" value="F:zinc ion binding"/>
    <property type="evidence" value="ECO:0007669"/>
    <property type="project" value="UniProtKB-UniRule"/>
</dbReference>
<evidence type="ECO:0000256" key="8">
    <source>
        <dbReference type="ARBA" id="ARBA00023285"/>
    </source>
</evidence>
<comment type="function">
    <text evidence="10">Catalyzes the transfer of a methyl group from methyl-cobalamin to homocysteine, yielding enzyme-bound cob(I)alamin and methionine. Subsequently, remethylates the cofactor using methyltetrahydrofolate.</text>
</comment>
<dbReference type="AlphaFoldDB" id="A0A918PNB3"/>
<comment type="domain">
    <text evidence="10">Modular enzyme with four functionally distinct domains. The isolated Hcy-binding domain catalyzes methyl transfer from free methylcobalamin to homocysteine. The Hcy-binding domain in association with the pterin-binding domain catalyzes the methylation of cob(I)alamin by methyltetrahydrofolate and the methylation of homocysteine. The B12-binding domain binds the cofactor. The AdoMet activation domain binds S-adenosyl-L-methionine. Under aerobic conditions cob(I)alamin can be converted to inactive cob(II)alamin. Reductive methylation by S-adenosyl-L-methionine and flavodoxin regenerates methylcobalamin.</text>
</comment>
<dbReference type="InterPro" id="IPR011005">
    <property type="entry name" value="Dihydropteroate_synth-like_sf"/>
</dbReference>
<dbReference type="PANTHER" id="PTHR45833">
    <property type="entry name" value="METHIONINE SYNTHASE"/>
    <property type="match status" value="1"/>
</dbReference>
<dbReference type="InterPro" id="IPR006158">
    <property type="entry name" value="Cobalamin-bd"/>
</dbReference>
<evidence type="ECO:0000313" key="18">
    <source>
        <dbReference type="EMBL" id="GGZ16381.1"/>
    </source>
</evidence>
<keyword evidence="4 10" id="KW-0808">Transferase</keyword>
<evidence type="ECO:0000256" key="4">
    <source>
        <dbReference type="ARBA" id="ARBA00022679"/>
    </source>
</evidence>
<dbReference type="InterPro" id="IPR036724">
    <property type="entry name" value="Cobalamin-bd_sf"/>
</dbReference>
<evidence type="ECO:0000256" key="10">
    <source>
        <dbReference type="PIRNR" id="PIRNR000381"/>
    </source>
</evidence>
<feature type="coiled-coil region" evidence="13">
    <location>
        <begin position="540"/>
        <end position="574"/>
    </location>
</feature>
<evidence type="ECO:0000256" key="5">
    <source>
        <dbReference type="ARBA" id="ARBA00022691"/>
    </source>
</evidence>
<evidence type="ECO:0000313" key="19">
    <source>
        <dbReference type="Proteomes" id="UP000619457"/>
    </source>
</evidence>
<feature type="binding site" evidence="12">
    <location>
        <begin position="427"/>
        <end position="431"/>
    </location>
    <ligand>
        <name>methylcob(III)alamin</name>
        <dbReference type="ChEBI" id="CHEBI:28115"/>
    </ligand>
</feature>
<keyword evidence="13" id="KW-0175">Coiled coil</keyword>
<dbReference type="PROSITE" id="PS50974">
    <property type="entry name" value="ADOMET_ACTIVATION"/>
    <property type="match status" value="1"/>
</dbReference>
<feature type="domain" description="B12-binding" evidence="16">
    <location>
        <begin position="417"/>
        <end position="552"/>
    </location>
</feature>
<keyword evidence="5 10" id="KW-0949">S-adenosyl-L-methionine</keyword>
<dbReference type="CDD" id="cd00740">
    <property type="entry name" value="MeTr"/>
    <property type="match status" value="1"/>
</dbReference>
<name>A0A918PNB3_9BACT</name>
<feature type="binding site" evidence="12">
    <location>
        <position position="802"/>
    </location>
    <ligand>
        <name>S-adenosyl-L-methionine</name>
        <dbReference type="ChEBI" id="CHEBI:59789"/>
    </ligand>
</feature>
<keyword evidence="10" id="KW-0028">Amino-acid biosynthesis</keyword>
<dbReference type="NCBIfam" id="TIGR02082">
    <property type="entry name" value="metH"/>
    <property type="match status" value="1"/>
</dbReference>
<dbReference type="FunFam" id="3.20.20.20:FF:000002">
    <property type="entry name" value="Methionine synthase"/>
    <property type="match status" value="1"/>
</dbReference>
<feature type="binding site" evidence="12">
    <location>
        <position position="531"/>
    </location>
    <ligand>
        <name>methylcob(III)alamin</name>
        <dbReference type="ChEBI" id="CHEBI:28115"/>
    </ligand>
</feature>
<proteinExistence type="inferred from homology"/>
<comment type="cofactor">
    <cofactor evidence="10">
        <name>Zn(2+)</name>
        <dbReference type="ChEBI" id="CHEBI:29105"/>
    </cofactor>
</comment>
<dbReference type="PROSITE" id="PS51337">
    <property type="entry name" value="B12_BINDING_NTER"/>
    <property type="match status" value="1"/>
</dbReference>
<dbReference type="InterPro" id="IPR011822">
    <property type="entry name" value="MetH"/>
</dbReference>
<dbReference type="SMART" id="SM01018">
    <property type="entry name" value="B12-binding_2"/>
    <property type="match status" value="1"/>
</dbReference>
<feature type="binding site" evidence="12">
    <location>
        <position position="475"/>
    </location>
    <ligand>
        <name>methylcob(III)alamin</name>
        <dbReference type="ChEBI" id="CHEBI:28115"/>
    </ligand>
</feature>
<keyword evidence="19" id="KW-1185">Reference proteome</keyword>
<evidence type="ECO:0000256" key="3">
    <source>
        <dbReference type="ARBA" id="ARBA00022628"/>
    </source>
</evidence>
<feature type="binding site" evidence="12">
    <location>
        <position position="617"/>
    </location>
    <ligand>
        <name>S-adenosyl-L-methionine</name>
        <dbReference type="ChEBI" id="CHEBI:59789"/>
    </ligand>
</feature>
<evidence type="ECO:0000259" key="14">
    <source>
        <dbReference type="PROSITE" id="PS50972"/>
    </source>
</evidence>
<comment type="caution">
    <text evidence="18">The sequence shown here is derived from an EMBL/GenBank/DDBJ whole genome shotgun (WGS) entry which is preliminary data.</text>
</comment>
<evidence type="ECO:0000256" key="2">
    <source>
        <dbReference type="ARBA" id="ARBA00022603"/>
    </source>
</evidence>
<dbReference type="InterPro" id="IPR037010">
    <property type="entry name" value="VitB12-dep_Met_synth_activ_sf"/>
</dbReference>
<keyword evidence="10" id="KW-0862">Zinc</keyword>
<organism evidence="18 19">
    <name type="scientific">Echinicola pacifica</name>
    <dbReference type="NCBI Taxonomy" id="346377"/>
    <lineage>
        <taxon>Bacteria</taxon>
        <taxon>Pseudomonadati</taxon>
        <taxon>Bacteroidota</taxon>
        <taxon>Cytophagia</taxon>
        <taxon>Cytophagales</taxon>
        <taxon>Cyclobacteriaceae</taxon>
        <taxon>Echinicola</taxon>
    </lineage>
</organism>
<evidence type="ECO:0000256" key="9">
    <source>
        <dbReference type="NCBIfam" id="TIGR02082"/>
    </source>
</evidence>
<dbReference type="FunFam" id="1.10.1240.10:FF:000001">
    <property type="entry name" value="Methionine synthase"/>
    <property type="match status" value="1"/>
</dbReference>
<feature type="binding site" evidence="12">
    <location>
        <position position="479"/>
    </location>
    <ligand>
        <name>methylcob(III)alamin</name>
        <dbReference type="ChEBI" id="CHEBI:28115"/>
    </ligand>
</feature>
<dbReference type="GO" id="GO:0032259">
    <property type="term" value="P:methylation"/>
    <property type="evidence" value="ECO:0007669"/>
    <property type="project" value="UniProtKB-KW"/>
</dbReference>
<gene>
    <name evidence="18" type="ORF">GCM10007049_05870</name>
</gene>
<reference evidence="18" key="2">
    <citation type="submission" date="2020-09" db="EMBL/GenBank/DDBJ databases">
        <authorList>
            <person name="Sun Q."/>
            <person name="Kim S."/>
        </authorList>
    </citation>
    <scope>NUCLEOTIDE SEQUENCE</scope>
    <source>
        <strain evidence="18">KCTC 12368</strain>
    </source>
</reference>
<dbReference type="PIRSF" id="PIRSF000381">
    <property type="entry name" value="MetH"/>
    <property type="match status" value="1"/>
</dbReference>
<evidence type="ECO:0000256" key="12">
    <source>
        <dbReference type="PIRSR" id="PIRSR000381-2"/>
    </source>
</evidence>
<dbReference type="GO" id="GO:0031419">
    <property type="term" value="F:cobalamin binding"/>
    <property type="evidence" value="ECO:0007669"/>
    <property type="project" value="UniProtKB-UniRule"/>
</dbReference>
<dbReference type="Gene3D" id="3.20.20.20">
    <property type="entry name" value="Dihydropteroate synthase-like"/>
    <property type="match status" value="1"/>
</dbReference>
<keyword evidence="7" id="KW-0677">Repeat</keyword>
<dbReference type="Pfam" id="PF00809">
    <property type="entry name" value="Pterin_bind"/>
    <property type="match status" value="1"/>
</dbReference>
<feature type="domain" description="B12-binding N-terminal" evidence="17">
    <location>
        <begin position="316"/>
        <end position="410"/>
    </location>
</feature>
<keyword evidence="3 10" id="KW-0846">Cobalamin</keyword>
<feature type="domain" description="Pterin-binding" evidence="14">
    <location>
        <begin position="25"/>
        <end position="286"/>
    </location>
</feature>
<dbReference type="InterPro" id="IPR004223">
    <property type="entry name" value="VitB12-dep_Met_synth_activ_dom"/>
</dbReference>
<dbReference type="Gene3D" id="1.10.1240.10">
    <property type="entry name" value="Methionine synthase domain"/>
    <property type="match status" value="1"/>
</dbReference>
<dbReference type="SUPFAM" id="SSF52242">
    <property type="entry name" value="Cobalamin (vitamin B12)-binding domain"/>
    <property type="match status" value="1"/>
</dbReference>
<dbReference type="Pfam" id="PF02310">
    <property type="entry name" value="B12-binding"/>
    <property type="match status" value="1"/>
</dbReference>
<reference evidence="18" key="1">
    <citation type="journal article" date="2014" name="Int. J. Syst. Evol. Microbiol.">
        <title>Complete genome sequence of Corynebacterium casei LMG S-19264T (=DSM 44701T), isolated from a smear-ripened cheese.</title>
        <authorList>
            <consortium name="US DOE Joint Genome Institute (JGI-PGF)"/>
            <person name="Walter F."/>
            <person name="Albersmeier A."/>
            <person name="Kalinowski J."/>
            <person name="Ruckert C."/>
        </authorList>
    </citation>
    <scope>NUCLEOTIDE SEQUENCE</scope>
    <source>
        <strain evidence="18">KCTC 12368</strain>
    </source>
</reference>
<dbReference type="InterPro" id="IPR050554">
    <property type="entry name" value="Met_Synthase/Corrinoid"/>
</dbReference>
<dbReference type="EMBL" id="BMWX01000001">
    <property type="protein sequence ID" value="GGZ16381.1"/>
    <property type="molecule type" value="Genomic_DNA"/>
</dbReference>
<evidence type="ECO:0000259" key="16">
    <source>
        <dbReference type="PROSITE" id="PS51332"/>
    </source>
</evidence>
<keyword evidence="6 10" id="KW-0479">Metal-binding</keyword>
<dbReference type="GO" id="GO:0050667">
    <property type="term" value="P:homocysteine metabolic process"/>
    <property type="evidence" value="ECO:0007669"/>
    <property type="project" value="TreeGrafter"/>
</dbReference>
<feature type="binding site" evidence="12">
    <location>
        <begin position="857"/>
        <end position="858"/>
    </location>
    <ligand>
        <name>S-adenosyl-L-methionine</name>
        <dbReference type="ChEBI" id="CHEBI:59789"/>
    </ligand>
</feature>
<evidence type="ECO:0000256" key="1">
    <source>
        <dbReference type="ARBA" id="ARBA00010398"/>
    </source>
</evidence>
<dbReference type="GO" id="GO:0046653">
    <property type="term" value="P:tetrahydrofolate metabolic process"/>
    <property type="evidence" value="ECO:0007669"/>
    <property type="project" value="TreeGrafter"/>
</dbReference>
<dbReference type="GO" id="GO:0005829">
    <property type="term" value="C:cytosol"/>
    <property type="evidence" value="ECO:0007669"/>
    <property type="project" value="TreeGrafter"/>
</dbReference>
<keyword evidence="8 10" id="KW-0170">Cobalt</keyword>
<dbReference type="SUPFAM" id="SSF47644">
    <property type="entry name" value="Methionine synthase domain"/>
    <property type="match status" value="1"/>
</dbReference>
<dbReference type="SUPFAM" id="SSF51717">
    <property type="entry name" value="Dihydropteroate synthetase-like"/>
    <property type="match status" value="1"/>
</dbReference>
<dbReference type="CDD" id="cd02069">
    <property type="entry name" value="methionine_synthase_B12_BD"/>
    <property type="match status" value="1"/>
</dbReference>
<dbReference type="Gene3D" id="3.10.196.10">
    <property type="entry name" value="Vitamin B12-dependent methionine synthase, activation domain"/>
    <property type="match status" value="1"/>
</dbReference>
<protein>
    <recommendedName>
        <fullName evidence="9 10">Methionine synthase</fullName>
        <ecNumber evidence="9 10">2.1.1.13</ecNumber>
    </recommendedName>
    <alternativeName>
        <fullName evidence="10">5-methyltetrahydrofolate--homocysteine methyltransferase</fullName>
    </alternativeName>
</protein>
<dbReference type="InterPro" id="IPR000489">
    <property type="entry name" value="Pterin-binding_dom"/>
</dbReference>
<comment type="cofactor">
    <cofactor evidence="10 11">
        <name>methylcob(III)alamin</name>
        <dbReference type="ChEBI" id="CHEBI:28115"/>
    </cofactor>
</comment>
<feature type="domain" description="AdoMet activation" evidence="15">
    <location>
        <begin position="568"/>
        <end position="895"/>
    </location>
</feature>
<evidence type="ECO:0000256" key="7">
    <source>
        <dbReference type="ARBA" id="ARBA00022737"/>
    </source>
</evidence>
<feature type="binding site" evidence="12">
    <location>
        <position position="360"/>
    </location>
    <ligand>
        <name>methylcob(III)alamin</name>
        <dbReference type="ChEBI" id="CHEBI:28115"/>
    </ligand>
</feature>
<dbReference type="PANTHER" id="PTHR45833:SF1">
    <property type="entry name" value="METHIONINE SYNTHASE"/>
    <property type="match status" value="1"/>
</dbReference>
<evidence type="ECO:0000259" key="15">
    <source>
        <dbReference type="PROSITE" id="PS50974"/>
    </source>
</evidence>
<keyword evidence="10" id="KW-0486">Methionine biosynthesis</keyword>
<sequence>MDTNNNKYLKLSGLEPLVFTPELNFVNIGERTNVTGSKKFARLILNGQYDEALEVALDQVRGGAQVLDVCMDEGMLDGEAAMVKYLNLLASEPEISRIPIVVDSSKWNIIVAGLKCIQGKGIVNSISLKNGEEEFIHQAKTIKKFGAAVVVMAFDQDGQADSYQRRVDICKRSYDILVEQVKFNPNDIIFDPNIFPVATGMDEHRSNAIDFFKATKWIKENLPGAKVSGGVSNVSFSFRGNNPVREAMHAAFLYHAIQHGMDMGIVNPSMLEIYDDIPKDLLEHVEDVLWDRREDATERLLDFAETVKSTGKKEVANEAWRSDPVSKRIEHSLVKGIIDHIEGDAEEARQELKSPLKVIEGPLMDGMNVVGDLFGSGKMFLPQVVKSARVMKKAVAYLEPFMPKAGDADFNEQKSSIKKVLLATVKGDVHDIGKNIVGVVLACNSYQIIDLGVMVDAQKIIDEAIKNDVDIIGLSGLITPSLDEMVNVASEMERQGLKIPLLVGGATTSRIHTAVKIDPVYSGTVVHVLDASKSVPVAGEAIYEETKEEYRLKIKELYAELRVAHQAKQEAKQLAKFEEAIANPVVIDWSDYQPVKPRKLGKTVLDLDIATLRSYIDWTPFFSTWMLSGKYPKILKDEVVGEQAQKLFEEANQMLDQIIAEKWLEAKAVIGLFPIKRQGEDIVILDEEEKETNIKFHFLRQQGKKGKGVPNRSLVDYLHPDKVDYFGGFAVTAGLKMDDRVEQYKAEGDDYNEIMFKALGDRLAEAAAEYMHEMVRKEYWGYADSEQLDNDLLIREAYAGIRPAPGYPACPEHSEKTTLFDWLQIEESIGISLTDSFAMFPTSSVSGFYFGHPESKYFGLGKIGEDQVQSYAERKGVSKEQAEKWLSPNLAYTPRLKPVES</sequence>
<evidence type="ECO:0000256" key="11">
    <source>
        <dbReference type="PIRSR" id="PIRSR000381-1"/>
    </source>
</evidence>
<evidence type="ECO:0000256" key="6">
    <source>
        <dbReference type="ARBA" id="ARBA00022723"/>
    </source>
</evidence>
<comment type="pathway">
    <text evidence="10">Amino-acid biosynthesis; L-methionine biosynthesis via de novo pathway; L-methionine from L-homocysteine (MetH route): step 1/1.</text>
</comment>
<dbReference type="Pfam" id="PF02965">
    <property type="entry name" value="Met_synt_B12"/>
    <property type="match status" value="1"/>
</dbReference>
<evidence type="ECO:0000256" key="13">
    <source>
        <dbReference type="SAM" id="Coils"/>
    </source>
</evidence>
<feature type="binding site" description="axial binding residue" evidence="11">
    <location>
        <position position="430"/>
    </location>
    <ligand>
        <name>methylcob(III)alamin</name>
        <dbReference type="ChEBI" id="CHEBI:28115"/>
    </ligand>
    <ligandPart>
        <name>Co</name>
        <dbReference type="ChEBI" id="CHEBI:27638"/>
    </ligandPart>
</feature>
<dbReference type="SUPFAM" id="SSF56507">
    <property type="entry name" value="Methionine synthase activation domain-like"/>
    <property type="match status" value="1"/>
</dbReference>
<comment type="similarity">
    <text evidence="1">Belongs to the vitamin-B12 dependent methionine synthase family.</text>
</comment>